<evidence type="ECO:0000256" key="1">
    <source>
        <dbReference type="ARBA" id="ARBA00023015"/>
    </source>
</evidence>
<proteinExistence type="predicted"/>
<dbReference type="Proteomes" id="UP000585437">
    <property type="component" value="Unassembled WGS sequence"/>
</dbReference>
<dbReference type="Pfam" id="PF09339">
    <property type="entry name" value="HTH_IclR"/>
    <property type="match status" value="1"/>
</dbReference>
<keyword evidence="3" id="KW-0804">Transcription</keyword>
<sequence>MSGQTVESVLRAFDILRELNRSRVTSLKDLHAATGLPKATLVRLLKTLGEAGYVTNDRRQGGYQVTSNVKALSCGYHRDPLVIEAARPWSIEFTRKYQWPIAVATLEERNVIVRFSTIIDSPNSPFHGTINLRLDLLTRALGRAYLAFCPIAEREMLLDLLDIHERVERQDALDMLGRVRRAGFSLRDLMSEPRSSNTIAMPVMLDDKVLATVGVTYFNSAFSVEQAVAKFCEPLHELSLRIASGCEQFQADVADTCRVRSHHQIAT</sequence>
<name>A0A7X0JPC6_9HYPH</name>
<evidence type="ECO:0000259" key="4">
    <source>
        <dbReference type="PROSITE" id="PS51077"/>
    </source>
</evidence>
<dbReference type="Gene3D" id="3.30.450.40">
    <property type="match status" value="1"/>
</dbReference>
<dbReference type="Gene3D" id="1.10.10.10">
    <property type="entry name" value="Winged helix-like DNA-binding domain superfamily/Winged helix DNA-binding domain"/>
    <property type="match status" value="1"/>
</dbReference>
<dbReference type="GO" id="GO:0003700">
    <property type="term" value="F:DNA-binding transcription factor activity"/>
    <property type="evidence" value="ECO:0007669"/>
    <property type="project" value="TreeGrafter"/>
</dbReference>
<dbReference type="AlphaFoldDB" id="A0A7X0JPC6"/>
<dbReference type="Pfam" id="PF01614">
    <property type="entry name" value="IclR_C"/>
    <property type="match status" value="1"/>
</dbReference>
<evidence type="ECO:0000256" key="2">
    <source>
        <dbReference type="ARBA" id="ARBA00023125"/>
    </source>
</evidence>
<feature type="domain" description="IclR-ED" evidence="5">
    <location>
        <begin position="68"/>
        <end position="248"/>
    </location>
</feature>
<organism evidence="6 7">
    <name type="scientific">Rhizobium soli</name>
    <dbReference type="NCBI Taxonomy" id="424798"/>
    <lineage>
        <taxon>Bacteria</taxon>
        <taxon>Pseudomonadati</taxon>
        <taxon>Pseudomonadota</taxon>
        <taxon>Alphaproteobacteria</taxon>
        <taxon>Hyphomicrobiales</taxon>
        <taxon>Rhizobiaceae</taxon>
        <taxon>Rhizobium/Agrobacterium group</taxon>
        <taxon>Rhizobium</taxon>
    </lineage>
</organism>
<reference evidence="6 7" key="1">
    <citation type="submission" date="2020-08" db="EMBL/GenBank/DDBJ databases">
        <title>The Agave Microbiome: Exploring the role of microbial communities in plant adaptations to desert environments.</title>
        <authorList>
            <person name="Partida-Martinez L.P."/>
        </authorList>
    </citation>
    <scope>NUCLEOTIDE SEQUENCE [LARGE SCALE GENOMIC DNA]</scope>
    <source>
        <strain evidence="6 7">AS3.12</strain>
    </source>
</reference>
<comment type="caution">
    <text evidence="6">The sequence shown here is derived from an EMBL/GenBank/DDBJ whole genome shotgun (WGS) entry which is preliminary data.</text>
</comment>
<dbReference type="SUPFAM" id="SSF46785">
    <property type="entry name" value="Winged helix' DNA-binding domain"/>
    <property type="match status" value="1"/>
</dbReference>
<dbReference type="RefSeq" id="WP_184655916.1">
    <property type="nucleotide sequence ID" value="NZ_JACHBU010000011.1"/>
</dbReference>
<evidence type="ECO:0000259" key="5">
    <source>
        <dbReference type="PROSITE" id="PS51078"/>
    </source>
</evidence>
<dbReference type="InterPro" id="IPR050707">
    <property type="entry name" value="HTH_MetabolicPath_Reg"/>
</dbReference>
<protein>
    <submittedName>
        <fullName evidence="6">IclR family mhp operon transcriptional activator</fullName>
    </submittedName>
</protein>
<keyword evidence="2" id="KW-0238">DNA-binding</keyword>
<dbReference type="InterPro" id="IPR036388">
    <property type="entry name" value="WH-like_DNA-bd_sf"/>
</dbReference>
<accession>A0A7X0JPC6</accession>
<dbReference type="PROSITE" id="PS51078">
    <property type="entry name" value="ICLR_ED"/>
    <property type="match status" value="1"/>
</dbReference>
<evidence type="ECO:0000313" key="7">
    <source>
        <dbReference type="Proteomes" id="UP000585437"/>
    </source>
</evidence>
<feature type="domain" description="HTH iclR-type" evidence="4">
    <location>
        <begin position="6"/>
        <end position="67"/>
    </location>
</feature>
<dbReference type="InterPro" id="IPR036390">
    <property type="entry name" value="WH_DNA-bd_sf"/>
</dbReference>
<dbReference type="GO" id="GO:0045892">
    <property type="term" value="P:negative regulation of DNA-templated transcription"/>
    <property type="evidence" value="ECO:0007669"/>
    <property type="project" value="TreeGrafter"/>
</dbReference>
<dbReference type="EMBL" id="JACHBU010000011">
    <property type="protein sequence ID" value="MBB6510855.1"/>
    <property type="molecule type" value="Genomic_DNA"/>
</dbReference>
<dbReference type="SUPFAM" id="SSF55781">
    <property type="entry name" value="GAF domain-like"/>
    <property type="match status" value="1"/>
</dbReference>
<evidence type="ECO:0000256" key="3">
    <source>
        <dbReference type="ARBA" id="ARBA00023163"/>
    </source>
</evidence>
<keyword evidence="7" id="KW-1185">Reference proteome</keyword>
<gene>
    <name evidence="6" type="ORF">F4695_004247</name>
</gene>
<dbReference type="PANTHER" id="PTHR30136">
    <property type="entry name" value="HELIX-TURN-HELIX TRANSCRIPTIONAL REGULATOR, ICLR FAMILY"/>
    <property type="match status" value="1"/>
</dbReference>
<keyword evidence="1" id="KW-0805">Transcription regulation</keyword>
<dbReference type="InterPro" id="IPR014757">
    <property type="entry name" value="Tscrpt_reg_IclR_C"/>
</dbReference>
<dbReference type="GO" id="GO:0003677">
    <property type="term" value="F:DNA binding"/>
    <property type="evidence" value="ECO:0007669"/>
    <property type="project" value="UniProtKB-KW"/>
</dbReference>
<dbReference type="PANTHER" id="PTHR30136:SF23">
    <property type="entry name" value="DNA-BINDING TRANSCRIPTIONAL ACTIVATOR MHPR"/>
    <property type="match status" value="1"/>
</dbReference>
<evidence type="ECO:0000313" key="6">
    <source>
        <dbReference type="EMBL" id="MBB6510855.1"/>
    </source>
</evidence>
<dbReference type="PROSITE" id="PS51077">
    <property type="entry name" value="HTH_ICLR"/>
    <property type="match status" value="1"/>
</dbReference>
<dbReference type="InterPro" id="IPR005471">
    <property type="entry name" value="Tscrpt_reg_IclR_N"/>
</dbReference>
<dbReference type="SMART" id="SM00346">
    <property type="entry name" value="HTH_ICLR"/>
    <property type="match status" value="1"/>
</dbReference>
<dbReference type="InterPro" id="IPR029016">
    <property type="entry name" value="GAF-like_dom_sf"/>
</dbReference>